<comment type="caution">
    <text evidence="1">The sequence shown here is derived from an EMBL/GenBank/DDBJ whole genome shotgun (WGS) entry which is preliminary data.</text>
</comment>
<reference evidence="1" key="1">
    <citation type="journal article" date="2020" name="mSystems">
        <title>Genome- and Community-Level Interaction Insights into Carbon Utilization and Element Cycling Functions of Hydrothermarchaeota in Hydrothermal Sediment.</title>
        <authorList>
            <person name="Zhou Z."/>
            <person name="Liu Y."/>
            <person name="Xu W."/>
            <person name="Pan J."/>
            <person name="Luo Z.H."/>
            <person name="Li M."/>
        </authorList>
    </citation>
    <scope>NUCLEOTIDE SEQUENCE [LARGE SCALE GENOMIC DNA]</scope>
    <source>
        <strain evidence="1">SpSt-1121</strain>
    </source>
</reference>
<keyword evidence="1" id="KW-0560">Oxidoreductase</keyword>
<dbReference type="EC" id="1.17.4.2" evidence="1"/>
<dbReference type="GO" id="GO:0031250">
    <property type="term" value="C:anaerobic ribonucleoside-triphosphate reductase complex"/>
    <property type="evidence" value="ECO:0007669"/>
    <property type="project" value="TreeGrafter"/>
</dbReference>
<dbReference type="Pfam" id="PF13597">
    <property type="entry name" value="NRDD"/>
    <property type="match status" value="1"/>
</dbReference>
<dbReference type="GO" id="GO:0006260">
    <property type="term" value="P:DNA replication"/>
    <property type="evidence" value="ECO:0007669"/>
    <property type="project" value="InterPro"/>
</dbReference>
<dbReference type="PANTHER" id="PTHR21075">
    <property type="entry name" value="ANAEROBIC RIBONUCLEOSIDE-TRIPHOSPHATE REDUCTASE"/>
    <property type="match status" value="1"/>
</dbReference>
<dbReference type="AlphaFoldDB" id="A0A7C5THU4"/>
<sequence>MLYICCKVLYVQQLESLLEEYLSGFEWAVKDNANVPKAVSGLLSHVLGSAIYSEAMRVLPRDAVKLHEDGWIYIYKLRDGSITRPYCGGLDSRPIVESGLRTVTVVSKPPKHLDSAVDQLVNATYMFSHERTGAVGLYGVDVVLSPFVSRDRLEYRGVKQNIQRFIYNLNYPLKSGQSPFTNIVFAFSNKFYRSMPVASSDKRFRFIVDVYDSYVEEIRKVIKAFIEVFSEGDAIGQPFTFPIPTSIVNSDFERFLREDEELWNMFWGMVAKTGQMYFLNGYRHKAEDLFSFCCRLLSDMSRVREVLHQAKGVWDMPPSVGSVNVVVVNLPRLAMIARTSDDNVMWDKLDELLEISRKTLMWFRSMYMKLFSEGLYPMTREYIDAVNPFKFYYNTIGLIGLAEYASIMLGDPYLWLRASPSIIPQIIKLYSDVLNHVDSRLKEFEDYDNVLYNVEEVPGETLGVKLAWKDIAFAKELTKSEDLSIYIPVGDVDGRKAPFYTNQLSPPYTTLHLKHQLDIESQCQKLFTGGVIKHIFIDRELEPNTIARFITRTLKNSDIVYISITPTIAICPSCGFKTIGKVVKCPSCGTAIDLWSRIVGYYRPIKSWNSGRIAEFNLRRDMSKEIEDIAK</sequence>
<dbReference type="InterPro" id="IPR012833">
    <property type="entry name" value="NrdD"/>
</dbReference>
<dbReference type="PANTHER" id="PTHR21075:SF0">
    <property type="entry name" value="ANAEROBIC RIBONUCLEOSIDE-TRIPHOSPHATE REDUCTASE"/>
    <property type="match status" value="1"/>
</dbReference>
<gene>
    <name evidence="1" type="primary">nrdD</name>
    <name evidence="1" type="ORF">ENM84_02500</name>
</gene>
<name>A0A7C5THU4_9CREN</name>
<dbReference type="GO" id="GO:0008998">
    <property type="term" value="F:ribonucleoside-triphosphate reductase (thioredoxin) activity"/>
    <property type="evidence" value="ECO:0007669"/>
    <property type="project" value="UniProtKB-EC"/>
</dbReference>
<dbReference type="SUPFAM" id="SSF51998">
    <property type="entry name" value="PFL-like glycyl radical enzymes"/>
    <property type="match status" value="1"/>
</dbReference>
<dbReference type="EMBL" id="DRZI01000104">
    <property type="protein sequence ID" value="HHP81516.1"/>
    <property type="molecule type" value="Genomic_DNA"/>
</dbReference>
<protein>
    <submittedName>
        <fullName evidence="1">Anaerobic ribonucleoside-triphosphate reductase</fullName>
        <ecNumber evidence="1">1.17.4.2</ecNumber>
    </submittedName>
</protein>
<proteinExistence type="predicted"/>
<dbReference type="NCBIfam" id="TIGR02487">
    <property type="entry name" value="NrdD"/>
    <property type="match status" value="1"/>
</dbReference>
<evidence type="ECO:0000313" key="1">
    <source>
        <dbReference type="EMBL" id="HHP81516.1"/>
    </source>
</evidence>
<organism evidence="1">
    <name type="scientific">Ignisphaera aggregans</name>
    <dbReference type="NCBI Taxonomy" id="334771"/>
    <lineage>
        <taxon>Archaea</taxon>
        <taxon>Thermoproteota</taxon>
        <taxon>Thermoprotei</taxon>
        <taxon>Desulfurococcales</taxon>
        <taxon>Desulfurococcaceae</taxon>
        <taxon>Ignisphaera</taxon>
    </lineage>
</organism>
<dbReference type="GO" id="GO:0009265">
    <property type="term" value="P:2'-deoxyribonucleotide biosynthetic process"/>
    <property type="evidence" value="ECO:0007669"/>
    <property type="project" value="TreeGrafter"/>
</dbReference>
<dbReference type="GO" id="GO:0004748">
    <property type="term" value="F:ribonucleoside-diphosphate reductase activity, thioredoxin disulfide as acceptor"/>
    <property type="evidence" value="ECO:0007669"/>
    <property type="project" value="TreeGrafter"/>
</dbReference>
<accession>A0A7C5THU4</accession>
<dbReference type="Gene3D" id="3.20.70.20">
    <property type="match status" value="1"/>
</dbReference>